<evidence type="ECO:0000256" key="2">
    <source>
        <dbReference type="SAM" id="MobiDB-lite"/>
    </source>
</evidence>
<feature type="coiled-coil region" evidence="1">
    <location>
        <begin position="77"/>
        <end position="104"/>
    </location>
</feature>
<name>A0A398BQF9_9RHOB</name>
<feature type="transmembrane region" description="Helical" evidence="3">
    <location>
        <begin position="60"/>
        <end position="80"/>
    </location>
</feature>
<dbReference type="SUPFAM" id="SSF46894">
    <property type="entry name" value="C-terminal effector domain of the bipartite response regulators"/>
    <property type="match status" value="1"/>
</dbReference>
<dbReference type="InterPro" id="IPR036388">
    <property type="entry name" value="WH-like_DNA-bd_sf"/>
</dbReference>
<reference evidence="5 6" key="1">
    <citation type="submission" date="2018-09" db="EMBL/GenBank/DDBJ databases">
        <title>Gemmobacter lutimaris sp. nov., a marine bacterium isolated from tidal flat.</title>
        <authorList>
            <person name="Lee D.W."/>
            <person name="Yoo Y."/>
            <person name="Kim J.-J."/>
            <person name="Kim B.S."/>
        </authorList>
    </citation>
    <scope>NUCLEOTIDE SEQUENCE [LARGE SCALE GENOMIC DNA]</scope>
    <source>
        <strain evidence="5 6">YJ-T1-11</strain>
    </source>
</reference>
<sequence length="199" mass="21469">MTGSGHNGLHRFLTRRPIGLALLLLFQILCAAVFISDILSSVIGFTGVPLSWQFREMLELGAALGLVTGIALGAWALRLAMAERNAAEERLRRASGAFAEILEERFGEWGLTPAERDVALFAIKGLSTAQIAALRETSEGTVKAQTNAIYRKAGVSGRPQLLSLFIEELMRDDDPLRLGPPGDDAGKLRGRAVGQETRA</sequence>
<gene>
    <name evidence="5" type="ORF">D2N39_11015</name>
</gene>
<evidence type="ECO:0000256" key="1">
    <source>
        <dbReference type="SAM" id="Coils"/>
    </source>
</evidence>
<proteinExistence type="predicted"/>
<evidence type="ECO:0000259" key="4">
    <source>
        <dbReference type="SMART" id="SM00421"/>
    </source>
</evidence>
<dbReference type="RefSeq" id="WP_119134829.1">
    <property type="nucleotide sequence ID" value="NZ_QXXQ01000005.1"/>
</dbReference>
<feature type="region of interest" description="Disordered" evidence="2">
    <location>
        <begin position="175"/>
        <end position="199"/>
    </location>
</feature>
<feature type="domain" description="HTH luxR-type" evidence="4">
    <location>
        <begin position="108"/>
        <end position="165"/>
    </location>
</feature>
<keyword evidence="3" id="KW-0812">Transmembrane</keyword>
<dbReference type="InterPro" id="IPR016032">
    <property type="entry name" value="Sig_transdc_resp-reg_C-effctor"/>
</dbReference>
<keyword evidence="6" id="KW-1185">Reference proteome</keyword>
<dbReference type="InterPro" id="IPR000792">
    <property type="entry name" value="Tscrpt_reg_LuxR_C"/>
</dbReference>
<dbReference type="Gene3D" id="1.10.10.10">
    <property type="entry name" value="Winged helix-like DNA-binding domain superfamily/Winged helix DNA-binding domain"/>
    <property type="match status" value="1"/>
</dbReference>
<dbReference type="AlphaFoldDB" id="A0A398BQF9"/>
<accession>A0A398BQF9</accession>
<protein>
    <submittedName>
        <fullName evidence="5">Helix-turn-helix transcriptional regulator</fullName>
    </submittedName>
</protein>
<dbReference type="CDD" id="cd06170">
    <property type="entry name" value="LuxR_C_like"/>
    <property type="match status" value="1"/>
</dbReference>
<organism evidence="5 6">
    <name type="scientific">Gemmobacter lutimaris</name>
    <dbReference type="NCBI Taxonomy" id="2306023"/>
    <lineage>
        <taxon>Bacteria</taxon>
        <taxon>Pseudomonadati</taxon>
        <taxon>Pseudomonadota</taxon>
        <taxon>Alphaproteobacteria</taxon>
        <taxon>Rhodobacterales</taxon>
        <taxon>Paracoccaceae</taxon>
        <taxon>Gemmobacter</taxon>
    </lineage>
</organism>
<dbReference type="OrthoDB" id="8277135at2"/>
<evidence type="ECO:0000313" key="6">
    <source>
        <dbReference type="Proteomes" id="UP000266649"/>
    </source>
</evidence>
<keyword evidence="1" id="KW-0175">Coiled coil</keyword>
<dbReference type="Proteomes" id="UP000266649">
    <property type="component" value="Unassembled WGS sequence"/>
</dbReference>
<dbReference type="EMBL" id="QXXQ01000005">
    <property type="protein sequence ID" value="RID91767.1"/>
    <property type="molecule type" value="Genomic_DNA"/>
</dbReference>
<keyword evidence="3" id="KW-0472">Membrane</keyword>
<dbReference type="Pfam" id="PF00196">
    <property type="entry name" value="GerE"/>
    <property type="match status" value="1"/>
</dbReference>
<dbReference type="GO" id="GO:0006355">
    <property type="term" value="P:regulation of DNA-templated transcription"/>
    <property type="evidence" value="ECO:0007669"/>
    <property type="project" value="InterPro"/>
</dbReference>
<evidence type="ECO:0000256" key="3">
    <source>
        <dbReference type="SAM" id="Phobius"/>
    </source>
</evidence>
<dbReference type="SMART" id="SM00421">
    <property type="entry name" value="HTH_LUXR"/>
    <property type="match status" value="1"/>
</dbReference>
<dbReference type="GO" id="GO:0003677">
    <property type="term" value="F:DNA binding"/>
    <property type="evidence" value="ECO:0007669"/>
    <property type="project" value="InterPro"/>
</dbReference>
<keyword evidence="3" id="KW-1133">Transmembrane helix</keyword>
<evidence type="ECO:0000313" key="5">
    <source>
        <dbReference type="EMBL" id="RID91767.1"/>
    </source>
</evidence>
<comment type="caution">
    <text evidence="5">The sequence shown here is derived from an EMBL/GenBank/DDBJ whole genome shotgun (WGS) entry which is preliminary data.</text>
</comment>
<feature type="transmembrane region" description="Helical" evidence="3">
    <location>
        <begin position="20"/>
        <end position="48"/>
    </location>
</feature>